<reference evidence="4" key="1">
    <citation type="journal article" date="2019" name="Int. J. Syst. Evol. Microbiol.">
        <title>The Global Catalogue of Microorganisms (GCM) 10K type strain sequencing project: providing services to taxonomists for standard genome sequencing and annotation.</title>
        <authorList>
            <consortium name="The Broad Institute Genomics Platform"/>
            <consortium name="The Broad Institute Genome Sequencing Center for Infectious Disease"/>
            <person name="Wu L."/>
            <person name="Ma J."/>
        </authorList>
    </citation>
    <scope>NUCLEOTIDE SEQUENCE [LARGE SCALE GENOMIC DNA]</scope>
    <source>
        <strain evidence="4">CGMCC 1.19032</strain>
    </source>
</reference>
<organism evidence="3 4">
    <name type="scientific">Enterococcus lemanii</name>
    <dbReference type="NCBI Taxonomy" id="1159752"/>
    <lineage>
        <taxon>Bacteria</taxon>
        <taxon>Bacillati</taxon>
        <taxon>Bacillota</taxon>
        <taxon>Bacilli</taxon>
        <taxon>Lactobacillales</taxon>
        <taxon>Enterococcaceae</taxon>
        <taxon>Enterococcus</taxon>
    </lineage>
</organism>
<dbReference type="RefSeq" id="WP_204653765.1">
    <property type="nucleotide sequence ID" value="NZ_JAFBFD010000013.1"/>
</dbReference>
<sequence>MKKGSLSLFVCALLLGACQSSTTASSSIQITQSESITQVSTDLSDVFGNYQEVDFQTEYDEETATKIIFGDTTKIEGEGAESTDNIVSITQGGTYILSGSATNGQLKVNVSKEDSVHLIFDGVTLSNDFGPAIWIEEADQVIATLVTGTVNTFTDASEYQNQTEESKEDAVFYSQADLTINGSGTLAITGNYKNGLVSKDDLVLISGVYQIEAVKDAVVGKDMVSIYDGDYTLTTQEGDGIKANNDSESEKGYVAIEGGLMTIQAGRDGIQAETSLKIQEATLQITTASGANSTDLIDEESYKGLKAGTEVLITSGDFTVDSADDSLHTNGDIEITGGTFSLASGDDGIHADQTLTLAGGTIAITQSVEGLEAASIQLVGSDVEIVASDDGINASDGSSTSTEGAPGGFGAVNEDLIINITAGQIVVDAQGDGVDSNGNITMSGGTLIVNGTTSGGDGALDYDGTFDLTGGTLVAVGSSAMAQTVSDSSSQGTVSFYLDQKQSANQMVSLFDASNELLLAFTPIRDYQFVVISTPDLVIDQSYTLHLGGTATGDAQNGLVTDGSVADSQLTTSFTLEATVSAFNQSGEAASTQGMMGGAPGMMGGGGPGQMPNAEGQFEPGTPPNSNQ</sequence>
<comment type="caution">
    <text evidence="3">The sequence shown here is derived from an EMBL/GenBank/DDBJ whole genome shotgun (WGS) entry which is preliminary data.</text>
</comment>
<feature type="signal peptide" evidence="2">
    <location>
        <begin position="1"/>
        <end position="23"/>
    </location>
</feature>
<dbReference type="PROSITE" id="PS51257">
    <property type="entry name" value="PROKAR_LIPOPROTEIN"/>
    <property type="match status" value="1"/>
</dbReference>
<accession>A0ABV9MTL4</accession>
<feature type="chain" id="PRO_5046085251" evidence="2">
    <location>
        <begin position="24"/>
        <end position="628"/>
    </location>
</feature>
<evidence type="ECO:0000256" key="2">
    <source>
        <dbReference type="SAM" id="SignalP"/>
    </source>
</evidence>
<keyword evidence="4" id="KW-1185">Reference proteome</keyword>
<dbReference type="Pfam" id="PF14262">
    <property type="entry name" value="Cthe_2159"/>
    <property type="match status" value="1"/>
</dbReference>
<gene>
    <name evidence="3" type="ORF">ACFO5I_01255</name>
</gene>
<protein>
    <submittedName>
        <fullName evidence="3">Carbohydrate-binding domain-containing protein</fullName>
    </submittedName>
</protein>
<evidence type="ECO:0000313" key="3">
    <source>
        <dbReference type="EMBL" id="MFC4718374.1"/>
    </source>
</evidence>
<evidence type="ECO:0000256" key="1">
    <source>
        <dbReference type="SAM" id="MobiDB-lite"/>
    </source>
</evidence>
<dbReference type="Proteomes" id="UP001595969">
    <property type="component" value="Unassembled WGS sequence"/>
</dbReference>
<proteinExistence type="predicted"/>
<dbReference type="InterPro" id="IPR025584">
    <property type="entry name" value="Cthe_2159"/>
</dbReference>
<dbReference type="EMBL" id="JBHSGS010000007">
    <property type="protein sequence ID" value="MFC4718374.1"/>
    <property type="molecule type" value="Genomic_DNA"/>
</dbReference>
<name>A0ABV9MTL4_9ENTE</name>
<feature type="compositionally biased region" description="Gly residues" evidence="1">
    <location>
        <begin position="595"/>
        <end position="609"/>
    </location>
</feature>
<keyword evidence="2" id="KW-0732">Signal</keyword>
<feature type="region of interest" description="Disordered" evidence="1">
    <location>
        <begin position="590"/>
        <end position="628"/>
    </location>
</feature>
<evidence type="ECO:0000313" key="4">
    <source>
        <dbReference type="Proteomes" id="UP001595969"/>
    </source>
</evidence>